<dbReference type="EMBL" id="CAJVQC010115240">
    <property type="protein sequence ID" value="CAG8836611.1"/>
    <property type="molecule type" value="Genomic_DNA"/>
</dbReference>
<sequence length="153" mass="16799">NILFGCRPGQNPTQEDIERVCREANIHDFIVGLPNGYDTSVGGKGTQLSGGQKQRIAIARALIRNPKILLLDEATSALDSESEKIVQKALDVAARGRTTLAIAHRLSTIQHADVIFVIKDGKVHEQGTHQELLNLKGTYYMMVQEQHLGESNS</sequence>
<reference evidence="1" key="1">
    <citation type="submission" date="2021-06" db="EMBL/GenBank/DDBJ databases">
        <authorList>
            <person name="Kallberg Y."/>
            <person name="Tangrot J."/>
            <person name="Rosling A."/>
        </authorList>
    </citation>
    <scope>NUCLEOTIDE SEQUENCE</scope>
    <source>
        <strain evidence="1">MA461A</strain>
    </source>
</reference>
<dbReference type="Proteomes" id="UP000789920">
    <property type="component" value="Unassembled WGS sequence"/>
</dbReference>
<proteinExistence type="predicted"/>
<feature type="non-terminal residue" evidence="1">
    <location>
        <position position="1"/>
    </location>
</feature>
<keyword evidence="2" id="KW-1185">Reference proteome</keyword>
<evidence type="ECO:0000313" key="1">
    <source>
        <dbReference type="EMBL" id="CAG8836611.1"/>
    </source>
</evidence>
<protein>
    <submittedName>
        <fullName evidence="1">15977_t:CDS:1</fullName>
    </submittedName>
</protein>
<accession>A0ACA9SHA0</accession>
<gene>
    <name evidence="1" type="ORF">RPERSI_LOCUS29996</name>
</gene>
<comment type="caution">
    <text evidence="1">The sequence shown here is derived from an EMBL/GenBank/DDBJ whole genome shotgun (WGS) entry which is preliminary data.</text>
</comment>
<evidence type="ECO:0000313" key="2">
    <source>
        <dbReference type="Proteomes" id="UP000789920"/>
    </source>
</evidence>
<organism evidence="1 2">
    <name type="scientific">Racocetra persica</name>
    <dbReference type="NCBI Taxonomy" id="160502"/>
    <lineage>
        <taxon>Eukaryota</taxon>
        <taxon>Fungi</taxon>
        <taxon>Fungi incertae sedis</taxon>
        <taxon>Mucoromycota</taxon>
        <taxon>Glomeromycotina</taxon>
        <taxon>Glomeromycetes</taxon>
        <taxon>Diversisporales</taxon>
        <taxon>Gigasporaceae</taxon>
        <taxon>Racocetra</taxon>
    </lineage>
</organism>
<name>A0ACA9SHA0_9GLOM</name>